<dbReference type="EMBL" id="FQUL01000009">
    <property type="protein sequence ID" value="SHE54031.1"/>
    <property type="molecule type" value="Genomic_DNA"/>
</dbReference>
<dbReference type="SUPFAM" id="SSF52151">
    <property type="entry name" value="FabD/lysophospholipase-like"/>
    <property type="match status" value="1"/>
</dbReference>
<dbReference type="PANTHER" id="PTHR14226:SF29">
    <property type="entry name" value="NEUROPATHY TARGET ESTERASE SWS"/>
    <property type="match status" value="1"/>
</dbReference>
<feature type="short sequence motif" description="GXGXXG" evidence="4">
    <location>
        <begin position="32"/>
        <end position="37"/>
    </location>
</feature>
<dbReference type="Gene3D" id="3.40.1090.10">
    <property type="entry name" value="Cytosolic phospholipase A2 catalytic domain"/>
    <property type="match status" value="1"/>
</dbReference>
<feature type="short sequence motif" description="GXSXG" evidence="4">
    <location>
        <begin position="59"/>
        <end position="63"/>
    </location>
</feature>
<evidence type="ECO:0000313" key="8">
    <source>
        <dbReference type="Proteomes" id="UP000184295"/>
    </source>
</evidence>
<evidence type="ECO:0000256" key="1">
    <source>
        <dbReference type="ARBA" id="ARBA00022801"/>
    </source>
</evidence>
<feature type="region of interest" description="Disordered" evidence="5">
    <location>
        <begin position="288"/>
        <end position="315"/>
    </location>
</feature>
<evidence type="ECO:0000256" key="2">
    <source>
        <dbReference type="ARBA" id="ARBA00022963"/>
    </source>
</evidence>
<feature type="active site" description="Nucleophile" evidence="4">
    <location>
        <position position="61"/>
    </location>
</feature>
<dbReference type="PANTHER" id="PTHR14226">
    <property type="entry name" value="NEUROPATHY TARGET ESTERASE/SWISS CHEESE D.MELANOGASTER"/>
    <property type="match status" value="1"/>
</dbReference>
<reference evidence="8" key="1">
    <citation type="submission" date="2016-11" db="EMBL/GenBank/DDBJ databases">
        <authorList>
            <person name="Varghese N."/>
            <person name="Submissions S."/>
        </authorList>
    </citation>
    <scope>NUCLEOTIDE SEQUENCE [LARGE SCALE GENOMIC DNA]</scope>
    <source>
        <strain evidence="8">DSM 19514</strain>
    </source>
</reference>
<evidence type="ECO:0000313" key="7">
    <source>
        <dbReference type="EMBL" id="SHE54031.1"/>
    </source>
</evidence>
<dbReference type="OrthoDB" id="4080114at2"/>
<dbReference type="Pfam" id="PF01734">
    <property type="entry name" value="Patatin"/>
    <property type="match status" value="1"/>
</dbReference>
<dbReference type="AlphaFoldDB" id="A0A1M4UAY2"/>
<evidence type="ECO:0000256" key="4">
    <source>
        <dbReference type="PROSITE-ProRule" id="PRU01161"/>
    </source>
</evidence>
<dbReference type="STRING" id="1121881.SAMN02745225_00913"/>
<feature type="domain" description="PNPLA" evidence="6">
    <location>
        <begin position="28"/>
        <end position="198"/>
    </location>
</feature>
<keyword evidence="2 4" id="KW-0442">Lipid degradation</keyword>
<keyword evidence="1 4" id="KW-0378">Hydrolase</keyword>
<feature type="short sequence motif" description="DGA/G" evidence="4">
    <location>
        <begin position="185"/>
        <end position="187"/>
    </location>
</feature>
<dbReference type="InterPro" id="IPR050301">
    <property type="entry name" value="NTE"/>
</dbReference>
<organism evidence="7 8">
    <name type="scientific">Ferrithrix thermotolerans DSM 19514</name>
    <dbReference type="NCBI Taxonomy" id="1121881"/>
    <lineage>
        <taxon>Bacteria</taxon>
        <taxon>Bacillati</taxon>
        <taxon>Actinomycetota</taxon>
        <taxon>Acidimicrobiia</taxon>
        <taxon>Acidimicrobiales</taxon>
        <taxon>Acidimicrobiaceae</taxon>
        <taxon>Ferrithrix</taxon>
    </lineage>
</organism>
<evidence type="ECO:0000256" key="3">
    <source>
        <dbReference type="ARBA" id="ARBA00023098"/>
    </source>
</evidence>
<feature type="region of interest" description="Disordered" evidence="5">
    <location>
        <begin position="323"/>
        <end position="342"/>
    </location>
</feature>
<keyword evidence="3 4" id="KW-0443">Lipid metabolism</keyword>
<keyword evidence="8" id="KW-1185">Reference proteome</keyword>
<dbReference type="GO" id="GO:0016787">
    <property type="term" value="F:hydrolase activity"/>
    <property type="evidence" value="ECO:0007669"/>
    <property type="project" value="UniProtKB-UniRule"/>
</dbReference>
<gene>
    <name evidence="7" type="ORF">SAMN02745225_00913</name>
</gene>
<dbReference type="Proteomes" id="UP000184295">
    <property type="component" value="Unassembled WGS sequence"/>
</dbReference>
<protein>
    <submittedName>
        <fullName evidence="7">NTE family protein</fullName>
    </submittedName>
</protein>
<feature type="active site" description="Proton acceptor" evidence="4">
    <location>
        <position position="185"/>
    </location>
</feature>
<name>A0A1M4UAY2_9ACTN</name>
<dbReference type="GO" id="GO:0016042">
    <property type="term" value="P:lipid catabolic process"/>
    <property type="evidence" value="ECO:0007669"/>
    <property type="project" value="UniProtKB-UniRule"/>
</dbReference>
<dbReference type="RefSeq" id="WP_072789204.1">
    <property type="nucleotide sequence ID" value="NZ_FQUL01000009.1"/>
</dbReference>
<proteinExistence type="predicted"/>
<dbReference type="InterPro" id="IPR002641">
    <property type="entry name" value="PNPLA_dom"/>
</dbReference>
<dbReference type="InterPro" id="IPR016035">
    <property type="entry name" value="Acyl_Trfase/lysoPLipase"/>
</dbReference>
<evidence type="ECO:0000256" key="5">
    <source>
        <dbReference type="SAM" id="MobiDB-lite"/>
    </source>
</evidence>
<evidence type="ECO:0000259" key="6">
    <source>
        <dbReference type="PROSITE" id="PS51635"/>
    </source>
</evidence>
<dbReference type="PROSITE" id="PS51635">
    <property type="entry name" value="PNPLA"/>
    <property type="match status" value="1"/>
</dbReference>
<accession>A0A1M4UAY2</accession>
<sequence>MKRFSLIRSIRARSETDSIDKERSKTIFVLGGGGGKGACQVGMLIALIEQGILADMVIGVSVGALNGAVYATNPTLDGLRSLENLWESLDKDTIMPKRKLGTTWRYAQRAEAVYPGEGLQNLIDTYLDVSDISDTKIPLEVLAADYSTGEEIWFGSGEPRSVLYASAAIPGVFPPLRLDNRLLVDGGIVNDTPIDRAVYQGATHIYMLLCGTPYAQLPDPKRPLEALIRSSTHTKTAHFRHQIAHLPSTVSLTVLDCPEASGIEALDFSKKSLLLRCGYERAHKILAQETQPSFSPPAPQERTSPTDITEKFSVRGPMSYLLERPKREIYQRGPTKTRLKAG</sequence>